<evidence type="ECO:0000313" key="3">
    <source>
        <dbReference type="Proteomes" id="UP000076503"/>
    </source>
</evidence>
<organism evidence="2 3">
    <name type="scientific">Pseudoalteromonas luteoviolacea H33</name>
    <dbReference type="NCBI Taxonomy" id="1365251"/>
    <lineage>
        <taxon>Bacteria</taxon>
        <taxon>Pseudomonadati</taxon>
        <taxon>Pseudomonadota</taxon>
        <taxon>Gammaproteobacteria</taxon>
        <taxon>Alteromonadales</taxon>
        <taxon>Pseudoalteromonadaceae</taxon>
        <taxon>Pseudoalteromonas</taxon>
    </lineage>
</organism>
<feature type="transmembrane region" description="Helical" evidence="1">
    <location>
        <begin position="6"/>
        <end position="23"/>
    </location>
</feature>
<proteinExistence type="predicted"/>
<dbReference type="AlphaFoldDB" id="A0A167AHV7"/>
<evidence type="ECO:0000256" key="1">
    <source>
        <dbReference type="SAM" id="Phobius"/>
    </source>
</evidence>
<dbReference type="Proteomes" id="UP000076503">
    <property type="component" value="Unassembled WGS sequence"/>
</dbReference>
<keyword evidence="1" id="KW-0472">Membrane</keyword>
<dbReference type="OrthoDB" id="9963643at2"/>
<sequence length="64" mass="6819">MDFSSTIDGLILLFSGAAILLYTSGRLFPKLIKSEAALGYKAPLYFVGAVITVLGFSAIVHVQL</sequence>
<feature type="transmembrane region" description="Helical" evidence="1">
    <location>
        <begin position="44"/>
        <end position="62"/>
    </location>
</feature>
<keyword evidence="1" id="KW-0812">Transmembrane</keyword>
<accession>A0A167AHV7</accession>
<name>A0A167AHV7_9GAMM</name>
<dbReference type="RefSeq" id="WP_063364106.1">
    <property type="nucleotide sequence ID" value="NZ_AUXZ01000130.1"/>
</dbReference>
<dbReference type="PATRIC" id="fig|1365251.3.peg.4994"/>
<keyword evidence="1" id="KW-1133">Transmembrane helix</keyword>
<protein>
    <submittedName>
        <fullName evidence="2">Uncharacterized protein</fullName>
    </submittedName>
</protein>
<dbReference type="EMBL" id="AUXZ01000130">
    <property type="protein sequence ID" value="KZN45401.1"/>
    <property type="molecule type" value="Genomic_DNA"/>
</dbReference>
<gene>
    <name evidence="2" type="ORF">N476_05125</name>
</gene>
<reference evidence="2 3" key="1">
    <citation type="submission" date="2013-07" db="EMBL/GenBank/DDBJ databases">
        <title>Comparative Genomic and Metabolomic Analysis of Twelve Strains of Pseudoalteromonas luteoviolacea.</title>
        <authorList>
            <person name="Vynne N.G."/>
            <person name="Mansson M."/>
            <person name="Gram L."/>
        </authorList>
    </citation>
    <scope>NUCLEOTIDE SEQUENCE [LARGE SCALE GENOMIC DNA]</scope>
    <source>
        <strain evidence="2 3">H33</strain>
    </source>
</reference>
<comment type="caution">
    <text evidence="2">The sequence shown here is derived from an EMBL/GenBank/DDBJ whole genome shotgun (WGS) entry which is preliminary data.</text>
</comment>
<evidence type="ECO:0000313" key="2">
    <source>
        <dbReference type="EMBL" id="KZN45401.1"/>
    </source>
</evidence>